<accession>A0A5R9ISG3</accession>
<dbReference type="PANTHER" id="PTHR47354:SF8">
    <property type="entry name" value="1,2-PHENYLACETYL-COA EPOXIDASE, SUBUNIT E"/>
    <property type="match status" value="1"/>
</dbReference>
<evidence type="ECO:0000256" key="3">
    <source>
        <dbReference type="ARBA" id="ARBA00022630"/>
    </source>
</evidence>
<feature type="transmembrane region" description="Helical" evidence="13">
    <location>
        <begin position="38"/>
        <end position="59"/>
    </location>
</feature>
<evidence type="ECO:0000313" key="16">
    <source>
        <dbReference type="Proteomes" id="UP000307790"/>
    </source>
</evidence>
<evidence type="ECO:0000256" key="7">
    <source>
        <dbReference type="ARBA" id="ARBA00022827"/>
    </source>
</evidence>
<dbReference type="InterPro" id="IPR039261">
    <property type="entry name" value="FNR_nucleotide-bd"/>
</dbReference>
<sequence length="442" mass="50262">MTRNKTVFWIGLLLVIGLWISAEQILAAPYEFFRFRKSMIYLTGVVTIAAMAFGMVLALRPVFLSNYLGGLDKSYRLHKWLGITTLVFSLAHYLWIKAPHWLVDAGLMNRPEKVSKPVANSELEQLFRDWHGLAETLGEWSLYILVVLIVVALIKWFPYRLFFKMHRLLAILFLVLVFHSTVLMKFSYWQTPLAGLVGILMVLGIVSALFSLLRKIGERRTVIGVVEKAELHPDNKVLAVEVALKDRWPGHEAGQFAFVQFDSKEGHHPFTISSSWHDDGKLSFHIKGLGDYTRLLPKRVAKGDLVTIEGPYGQFNFKSSAARQVWIGAGIGITPFMARMAELEQHSDGKDIDLFYCTRSPDKEFIDKIQFLAAKANINLYIIDEHVDGLLSLEDILAQTGELDSADLWFCGPGGFAKSLQKSIQRQHIQLHGFHQELFQFR</sequence>
<gene>
    <name evidence="15" type="ORF">FE810_01070</name>
</gene>
<dbReference type="EMBL" id="VCBC01000002">
    <property type="protein sequence ID" value="TLU67569.1"/>
    <property type="molecule type" value="Genomic_DNA"/>
</dbReference>
<keyword evidence="12 13" id="KW-0472">Membrane</keyword>
<dbReference type="SUPFAM" id="SSF52343">
    <property type="entry name" value="Ferredoxin reductase-like, C-terminal NADP-linked domain"/>
    <property type="match status" value="1"/>
</dbReference>
<dbReference type="InterPro" id="IPR017927">
    <property type="entry name" value="FAD-bd_FR_type"/>
</dbReference>
<feature type="transmembrane region" description="Helical" evidence="13">
    <location>
        <begin position="80"/>
        <end position="96"/>
    </location>
</feature>
<keyword evidence="11" id="KW-0411">Iron-sulfur</keyword>
<comment type="subcellular location">
    <subcellularLocation>
        <location evidence="2">Membrane</location>
        <topology evidence="2">Multi-pass membrane protein</topology>
    </subcellularLocation>
</comment>
<feature type="transmembrane region" description="Helical" evidence="13">
    <location>
        <begin position="194"/>
        <end position="213"/>
    </location>
</feature>
<dbReference type="PANTHER" id="PTHR47354">
    <property type="entry name" value="NADH OXIDOREDUCTASE HCR"/>
    <property type="match status" value="1"/>
</dbReference>
<dbReference type="SUPFAM" id="SSF63380">
    <property type="entry name" value="Riboflavin synthase domain-like"/>
    <property type="match status" value="1"/>
</dbReference>
<protein>
    <submittedName>
        <fullName evidence="15">Ferric reductase</fullName>
    </submittedName>
</protein>
<dbReference type="GO" id="GO:0050660">
    <property type="term" value="F:flavin adenine dinucleotide binding"/>
    <property type="evidence" value="ECO:0007669"/>
    <property type="project" value="TreeGrafter"/>
</dbReference>
<evidence type="ECO:0000256" key="13">
    <source>
        <dbReference type="SAM" id="Phobius"/>
    </source>
</evidence>
<dbReference type="Gene3D" id="3.40.50.80">
    <property type="entry name" value="Nucleotide-binding domain of ferredoxin-NADP reductase (FNR) module"/>
    <property type="match status" value="1"/>
</dbReference>
<evidence type="ECO:0000256" key="6">
    <source>
        <dbReference type="ARBA" id="ARBA00022723"/>
    </source>
</evidence>
<evidence type="ECO:0000256" key="12">
    <source>
        <dbReference type="ARBA" id="ARBA00023136"/>
    </source>
</evidence>
<evidence type="ECO:0000256" key="5">
    <source>
        <dbReference type="ARBA" id="ARBA00022714"/>
    </source>
</evidence>
<feature type="transmembrane region" description="Helical" evidence="13">
    <location>
        <begin position="140"/>
        <end position="157"/>
    </location>
</feature>
<dbReference type="InterPro" id="IPR017938">
    <property type="entry name" value="Riboflavin_synthase-like_b-brl"/>
</dbReference>
<dbReference type="RefSeq" id="WP_138318172.1">
    <property type="nucleotide sequence ID" value="NZ_VCBC01000002.1"/>
</dbReference>
<dbReference type="GO" id="GO:0016491">
    <property type="term" value="F:oxidoreductase activity"/>
    <property type="evidence" value="ECO:0007669"/>
    <property type="project" value="UniProtKB-KW"/>
</dbReference>
<keyword evidence="10" id="KW-0408">Iron</keyword>
<keyword evidence="5" id="KW-0001">2Fe-2S</keyword>
<dbReference type="InterPro" id="IPR050415">
    <property type="entry name" value="MRET"/>
</dbReference>
<keyword evidence="6" id="KW-0479">Metal-binding</keyword>
<evidence type="ECO:0000256" key="4">
    <source>
        <dbReference type="ARBA" id="ARBA00022692"/>
    </source>
</evidence>
<name>A0A5R9ISG3_9GAMM</name>
<evidence type="ECO:0000256" key="2">
    <source>
        <dbReference type="ARBA" id="ARBA00004141"/>
    </source>
</evidence>
<evidence type="ECO:0000256" key="8">
    <source>
        <dbReference type="ARBA" id="ARBA00022989"/>
    </source>
</evidence>
<keyword evidence="8 13" id="KW-1133">Transmembrane helix</keyword>
<dbReference type="Pfam" id="PF01794">
    <property type="entry name" value="Ferric_reduct"/>
    <property type="match status" value="1"/>
</dbReference>
<organism evidence="15 16">
    <name type="scientific">Thalassotalea litorea</name>
    <dbReference type="NCBI Taxonomy" id="2020715"/>
    <lineage>
        <taxon>Bacteria</taxon>
        <taxon>Pseudomonadati</taxon>
        <taxon>Pseudomonadota</taxon>
        <taxon>Gammaproteobacteria</taxon>
        <taxon>Alteromonadales</taxon>
        <taxon>Colwelliaceae</taxon>
        <taxon>Thalassotalea</taxon>
    </lineage>
</organism>
<comment type="caution">
    <text evidence="15">The sequence shown here is derived from an EMBL/GenBank/DDBJ whole genome shotgun (WGS) entry which is preliminary data.</text>
</comment>
<evidence type="ECO:0000256" key="9">
    <source>
        <dbReference type="ARBA" id="ARBA00023002"/>
    </source>
</evidence>
<keyword evidence="3" id="KW-0285">Flavoprotein</keyword>
<dbReference type="Pfam" id="PF08022">
    <property type="entry name" value="FAD_binding_8"/>
    <property type="match status" value="1"/>
</dbReference>
<dbReference type="CDD" id="cd06198">
    <property type="entry name" value="FNR_like_3"/>
    <property type="match status" value="1"/>
</dbReference>
<feature type="transmembrane region" description="Helical" evidence="13">
    <location>
        <begin position="169"/>
        <end position="188"/>
    </location>
</feature>
<keyword evidence="16" id="KW-1185">Reference proteome</keyword>
<evidence type="ECO:0000313" key="15">
    <source>
        <dbReference type="EMBL" id="TLU67569.1"/>
    </source>
</evidence>
<evidence type="ECO:0000256" key="1">
    <source>
        <dbReference type="ARBA" id="ARBA00001974"/>
    </source>
</evidence>
<dbReference type="AlphaFoldDB" id="A0A5R9ISG3"/>
<dbReference type="PROSITE" id="PS51384">
    <property type="entry name" value="FAD_FR"/>
    <property type="match status" value="1"/>
</dbReference>
<evidence type="ECO:0000256" key="11">
    <source>
        <dbReference type="ARBA" id="ARBA00023014"/>
    </source>
</evidence>
<comment type="cofactor">
    <cofactor evidence="1">
        <name>FAD</name>
        <dbReference type="ChEBI" id="CHEBI:57692"/>
    </cofactor>
</comment>
<dbReference type="OrthoDB" id="9796486at2"/>
<evidence type="ECO:0000259" key="14">
    <source>
        <dbReference type="PROSITE" id="PS51384"/>
    </source>
</evidence>
<feature type="domain" description="FAD-binding FR-type" evidence="14">
    <location>
        <begin position="218"/>
        <end position="318"/>
    </location>
</feature>
<dbReference type="GO" id="GO:0016020">
    <property type="term" value="C:membrane"/>
    <property type="evidence" value="ECO:0007669"/>
    <property type="project" value="UniProtKB-SubCell"/>
</dbReference>
<dbReference type="GO" id="GO:0051537">
    <property type="term" value="F:2 iron, 2 sulfur cluster binding"/>
    <property type="evidence" value="ECO:0007669"/>
    <property type="project" value="UniProtKB-KW"/>
</dbReference>
<proteinExistence type="predicted"/>
<dbReference type="Gene3D" id="2.40.30.10">
    <property type="entry name" value="Translation factors"/>
    <property type="match status" value="1"/>
</dbReference>
<dbReference type="PRINTS" id="PR00409">
    <property type="entry name" value="PHDIOXRDTASE"/>
</dbReference>
<dbReference type="InterPro" id="IPR013130">
    <property type="entry name" value="Fe3_Rdtase_TM_dom"/>
</dbReference>
<dbReference type="GO" id="GO:0046872">
    <property type="term" value="F:metal ion binding"/>
    <property type="evidence" value="ECO:0007669"/>
    <property type="project" value="UniProtKB-KW"/>
</dbReference>
<keyword evidence="9" id="KW-0560">Oxidoreductase</keyword>
<dbReference type="Proteomes" id="UP000307790">
    <property type="component" value="Unassembled WGS sequence"/>
</dbReference>
<dbReference type="InterPro" id="IPR013112">
    <property type="entry name" value="FAD-bd_8"/>
</dbReference>
<reference evidence="15 16" key="1">
    <citation type="submission" date="2019-05" db="EMBL/GenBank/DDBJ databases">
        <title>Genome sequences of Thalassotalea litorea 1K03283.</title>
        <authorList>
            <person name="Zhang D."/>
        </authorList>
    </citation>
    <scope>NUCLEOTIDE SEQUENCE [LARGE SCALE GENOMIC DNA]</scope>
    <source>
        <strain evidence="15 16">MCCC 1K03283</strain>
    </source>
</reference>
<evidence type="ECO:0000256" key="10">
    <source>
        <dbReference type="ARBA" id="ARBA00023004"/>
    </source>
</evidence>
<keyword evidence="7" id="KW-0274">FAD</keyword>
<keyword evidence="4 13" id="KW-0812">Transmembrane</keyword>